<evidence type="ECO:0000313" key="2">
    <source>
        <dbReference type="Proteomes" id="UP000540989"/>
    </source>
</evidence>
<organism evidence="1 2">
    <name type="scientific">Granulicella aggregans</name>
    <dbReference type="NCBI Taxonomy" id="474949"/>
    <lineage>
        <taxon>Bacteria</taxon>
        <taxon>Pseudomonadati</taxon>
        <taxon>Acidobacteriota</taxon>
        <taxon>Terriglobia</taxon>
        <taxon>Terriglobales</taxon>
        <taxon>Acidobacteriaceae</taxon>
        <taxon>Granulicella</taxon>
    </lineage>
</organism>
<reference evidence="1 2" key="1">
    <citation type="submission" date="2020-08" db="EMBL/GenBank/DDBJ databases">
        <title>Genomic Encyclopedia of Type Strains, Phase IV (KMG-V): Genome sequencing to study the core and pangenomes of soil and plant-associated prokaryotes.</title>
        <authorList>
            <person name="Whitman W."/>
        </authorList>
    </citation>
    <scope>NUCLEOTIDE SEQUENCE [LARGE SCALE GENOMIC DNA]</scope>
    <source>
        <strain evidence="1 2">M8UP14</strain>
    </source>
</reference>
<dbReference type="EMBL" id="JACHIP010000005">
    <property type="protein sequence ID" value="MBB5059300.1"/>
    <property type="molecule type" value="Genomic_DNA"/>
</dbReference>
<keyword evidence="2" id="KW-1185">Reference proteome</keyword>
<dbReference type="Proteomes" id="UP000540989">
    <property type="component" value="Unassembled WGS sequence"/>
</dbReference>
<comment type="caution">
    <text evidence="1">The sequence shown here is derived from an EMBL/GenBank/DDBJ whole genome shotgun (WGS) entry which is preliminary data.</text>
</comment>
<dbReference type="AlphaFoldDB" id="A0A7W8E6I9"/>
<protein>
    <recommendedName>
        <fullName evidence="3">Carboxypeptidase regulatory-like domain-containing protein</fullName>
    </recommendedName>
</protein>
<dbReference type="SUPFAM" id="SSF49464">
    <property type="entry name" value="Carboxypeptidase regulatory domain-like"/>
    <property type="match status" value="1"/>
</dbReference>
<evidence type="ECO:0008006" key="3">
    <source>
        <dbReference type="Google" id="ProtNLM"/>
    </source>
</evidence>
<dbReference type="Pfam" id="PF13620">
    <property type="entry name" value="CarboxypepD_reg"/>
    <property type="match status" value="1"/>
</dbReference>
<accession>A0A7W8E6I9</accession>
<evidence type="ECO:0000313" key="1">
    <source>
        <dbReference type="EMBL" id="MBB5059300.1"/>
    </source>
</evidence>
<sequence>MISVTVHGQQKVAELDLASSSSLPDAPLPQFPAQSSTAASSSAEGAAIVSGVVLDSSGAAIPGAHISLTSRDRTQSLRLTSGGAGEFIFTGLPAGRYLIMVNAKGFAPFTSTEFDLSSRQAYEVPNLTLSVGSTGTEVTVRPIEEIAAEQIKAEEKQRFLAVIPNFYISYIPDPAPMTIRQKFSLASRDTFDPISLIGVGLVAGIEQANDKYPGYGYGAAGYGKRFAAQFGDGRTSDFLSHAVFPSLFHQDPRYFYQGTGTVKSRLIHAASFAIITRSDSGKPMPNYSYFLGDIGSGALSNLYYPHADRGMGLVFTNAAIGIAGKAGGTIIREFFSKRLTTNVPPSGTQ</sequence>
<dbReference type="Gene3D" id="2.60.40.1120">
    <property type="entry name" value="Carboxypeptidase-like, regulatory domain"/>
    <property type="match status" value="1"/>
</dbReference>
<proteinExistence type="predicted"/>
<gene>
    <name evidence="1" type="ORF">HDF16_004023</name>
</gene>
<dbReference type="InterPro" id="IPR008969">
    <property type="entry name" value="CarboxyPept-like_regulatory"/>
</dbReference>
<name>A0A7W8E6I9_9BACT</name>